<dbReference type="SUPFAM" id="SSF103481">
    <property type="entry name" value="Multidrug resistance efflux transporter EmrE"/>
    <property type="match status" value="1"/>
</dbReference>
<dbReference type="AlphaFoldDB" id="A0A542W0P8"/>
<accession>A0A542W0P8</accession>
<feature type="transmembrane region" description="Helical" evidence="10">
    <location>
        <begin position="58"/>
        <end position="78"/>
    </location>
</feature>
<keyword evidence="4 9" id="KW-0812">Transmembrane</keyword>
<dbReference type="InterPro" id="IPR000390">
    <property type="entry name" value="Small_drug/metabolite_transptr"/>
</dbReference>
<gene>
    <name evidence="11" type="ORF">FBY58_0710</name>
</gene>
<feature type="transmembrane region" description="Helical" evidence="10">
    <location>
        <begin position="84"/>
        <end position="102"/>
    </location>
</feature>
<dbReference type="GO" id="GO:1990961">
    <property type="term" value="P:xenobiotic detoxification by transmembrane export across the plasma membrane"/>
    <property type="evidence" value="ECO:0007669"/>
    <property type="project" value="UniProtKB-ARBA"/>
</dbReference>
<dbReference type="GO" id="GO:0022857">
    <property type="term" value="F:transmembrane transporter activity"/>
    <property type="evidence" value="ECO:0007669"/>
    <property type="project" value="InterPro"/>
</dbReference>
<evidence type="ECO:0000256" key="7">
    <source>
        <dbReference type="ARBA" id="ARBA00038151"/>
    </source>
</evidence>
<evidence type="ECO:0000256" key="4">
    <source>
        <dbReference type="ARBA" id="ARBA00022692"/>
    </source>
</evidence>
<dbReference type="EMBL" id="VFOF01000001">
    <property type="protein sequence ID" value="TQL17146.1"/>
    <property type="molecule type" value="Genomic_DNA"/>
</dbReference>
<dbReference type="Proteomes" id="UP000316887">
    <property type="component" value="Unassembled WGS sequence"/>
</dbReference>
<protein>
    <recommendedName>
        <fullName evidence="8">Guanidinium exporter</fullName>
    </recommendedName>
</protein>
<evidence type="ECO:0000256" key="8">
    <source>
        <dbReference type="ARBA" id="ARBA00039168"/>
    </source>
</evidence>
<dbReference type="Gene3D" id="1.10.3730.20">
    <property type="match status" value="1"/>
</dbReference>
<name>A0A542W0P8_ZYMMB</name>
<dbReference type="PANTHER" id="PTHR30561:SF0">
    <property type="entry name" value="GUANIDINIUM EXPORTER"/>
    <property type="match status" value="1"/>
</dbReference>
<keyword evidence="3" id="KW-1003">Cell membrane</keyword>
<proteinExistence type="inferred from homology"/>
<evidence type="ECO:0000313" key="11">
    <source>
        <dbReference type="EMBL" id="TQL17146.1"/>
    </source>
</evidence>
<dbReference type="InterPro" id="IPR037185">
    <property type="entry name" value="EmrE-like"/>
</dbReference>
<dbReference type="GO" id="GO:0005886">
    <property type="term" value="C:plasma membrane"/>
    <property type="evidence" value="ECO:0007669"/>
    <property type="project" value="UniProtKB-SubCell"/>
</dbReference>
<comment type="subcellular location">
    <subcellularLocation>
        <location evidence="1 9">Cell membrane</location>
        <topology evidence="1 9">Multi-pass membrane protein</topology>
    </subcellularLocation>
</comment>
<evidence type="ECO:0000256" key="1">
    <source>
        <dbReference type="ARBA" id="ARBA00004651"/>
    </source>
</evidence>
<evidence type="ECO:0000256" key="3">
    <source>
        <dbReference type="ARBA" id="ARBA00022475"/>
    </source>
</evidence>
<organism evidence="11 12">
    <name type="scientific">Zymomonas mobilis</name>
    <dbReference type="NCBI Taxonomy" id="542"/>
    <lineage>
        <taxon>Bacteria</taxon>
        <taxon>Pseudomonadati</taxon>
        <taxon>Pseudomonadota</taxon>
        <taxon>Alphaproteobacteria</taxon>
        <taxon>Sphingomonadales</taxon>
        <taxon>Zymomonadaceae</taxon>
        <taxon>Zymomonas</taxon>
    </lineage>
</organism>
<keyword evidence="6 10" id="KW-0472">Membrane</keyword>
<dbReference type="OrthoDB" id="9808638at2"/>
<comment type="caution">
    <text evidence="11">The sequence shown here is derived from an EMBL/GenBank/DDBJ whole genome shotgun (WGS) entry which is preliminary data.</text>
</comment>
<sequence length="107" mass="11967">MAWLVITIAGLFEVVWAYFMKQSQGFTRIVPTIIMFITMFASFGMLSWSMKFLPLGSAYAVWTGIGIVGSFIVGILFMKEPANFIRILSVCLIMAGIILMKLSNKDI</sequence>
<dbReference type="RefSeq" id="WP_141919513.1">
    <property type="nucleotide sequence ID" value="NZ_VFOF01000001.1"/>
</dbReference>
<reference evidence="11 12" key="1">
    <citation type="submission" date="2019-06" db="EMBL/GenBank/DDBJ databases">
        <title>Genome sequencing of Zymomonas mobilis strains for genetic engineering and biofuel applications.</title>
        <authorList>
            <person name="Teravest M."/>
        </authorList>
    </citation>
    <scope>NUCLEOTIDE SEQUENCE [LARGE SCALE GENOMIC DNA]</scope>
    <source>
        <strain evidence="11 12">AN0101</strain>
    </source>
</reference>
<dbReference type="Pfam" id="PF00893">
    <property type="entry name" value="Multi_Drug_Res"/>
    <property type="match status" value="1"/>
</dbReference>
<evidence type="ECO:0000256" key="10">
    <source>
        <dbReference type="SAM" id="Phobius"/>
    </source>
</evidence>
<evidence type="ECO:0000256" key="6">
    <source>
        <dbReference type="ARBA" id="ARBA00023136"/>
    </source>
</evidence>
<evidence type="ECO:0000256" key="5">
    <source>
        <dbReference type="ARBA" id="ARBA00022989"/>
    </source>
</evidence>
<keyword evidence="2" id="KW-0813">Transport</keyword>
<dbReference type="FunFam" id="1.10.3730.20:FF:000001">
    <property type="entry name" value="Quaternary ammonium compound resistance transporter SugE"/>
    <property type="match status" value="1"/>
</dbReference>
<feature type="transmembrane region" description="Helical" evidence="10">
    <location>
        <begin position="27"/>
        <end position="46"/>
    </location>
</feature>
<evidence type="ECO:0000313" key="12">
    <source>
        <dbReference type="Proteomes" id="UP000316887"/>
    </source>
</evidence>
<evidence type="ECO:0000256" key="9">
    <source>
        <dbReference type="RuleBase" id="RU003942"/>
    </source>
</evidence>
<keyword evidence="5 10" id="KW-1133">Transmembrane helix</keyword>
<dbReference type="InterPro" id="IPR045324">
    <property type="entry name" value="Small_multidrug_res"/>
</dbReference>
<comment type="similarity">
    <text evidence="7">Belongs to the drug/metabolite transporter (DMT) superfamily. Small multidrug resistance (SMR) (TC 2.A.7.1) family. Gdx/SugE subfamily.</text>
</comment>
<evidence type="ECO:0000256" key="2">
    <source>
        <dbReference type="ARBA" id="ARBA00022448"/>
    </source>
</evidence>
<dbReference type="PANTHER" id="PTHR30561">
    <property type="entry name" value="SMR FAMILY PROTON-DEPENDENT DRUG EFFLUX TRANSPORTER SUGE"/>
    <property type="match status" value="1"/>
</dbReference>